<dbReference type="EMBL" id="BAAAYG010000018">
    <property type="protein sequence ID" value="GAA3288533.1"/>
    <property type="molecule type" value="Genomic_DNA"/>
</dbReference>
<dbReference type="Pfam" id="PF13462">
    <property type="entry name" value="Thioredoxin_4"/>
    <property type="match status" value="1"/>
</dbReference>
<feature type="compositionally biased region" description="Basic and acidic residues" evidence="1">
    <location>
        <begin position="10"/>
        <end position="23"/>
    </location>
</feature>
<dbReference type="CDD" id="cd02972">
    <property type="entry name" value="DsbA_family"/>
    <property type="match status" value="1"/>
</dbReference>
<protein>
    <recommendedName>
        <fullName evidence="3">Thioredoxin-like fold domain-containing protein</fullName>
    </recommendedName>
</protein>
<accession>A0ABP6RHT4</accession>
<feature type="transmembrane region" description="Helical" evidence="2">
    <location>
        <begin position="31"/>
        <end position="53"/>
    </location>
</feature>
<dbReference type="SUPFAM" id="SSF52833">
    <property type="entry name" value="Thioredoxin-like"/>
    <property type="match status" value="1"/>
</dbReference>
<dbReference type="Proteomes" id="UP001501736">
    <property type="component" value="Unassembled WGS sequence"/>
</dbReference>
<name>A0ABP6RHT4_9MICC</name>
<dbReference type="InterPro" id="IPR012336">
    <property type="entry name" value="Thioredoxin-like_fold"/>
</dbReference>
<evidence type="ECO:0000313" key="5">
    <source>
        <dbReference type="Proteomes" id="UP001501736"/>
    </source>
</evidence>
<feature type="region of interest" description="Disordered" evidence="1">
    <location>
        <begin position="281"/>
        <end position="313"/>
    </location>
</feature>
<sequence length="313" mass="32926">MARNQPSGENAREKARRIQQEQHRRQRGASVLLRVGVVVVALVVVAGLAFFVLNRPGDGEDFSASEGEAPAIANEQGGITLTSAAELADGADMGSVDASDVPGSGDSEAPVPGAEPREEGETPHMILYVDANCPHCANFESSQGQQIKQWLEDGDITVEYRMLGMLDGNSTTNYSSRAANAITAMAVESPEDYLAYLEQVVTHQPSGELSDDELIGIARDSFGVDISDAVENNTYRAFVSYTTKQASEVGVQGTPTVYIGDQNWQDSEQAFGEWAGGIVEEYRSETGDGSGGDSGGDSGDGSGDGSGGDSSEE</sequence>
<gene>
    <name evidence="4" type="ORF">GCM10020260_27290</name>
</gene>
<organism evidence="4 5">
    <name type="scientific">Nesterenkonia halobia</name>
    <dbReference type="NCBI Taxonomy" id="37922"/>
    <lineage>
        <taxon>Bacteria</taxon>
        <taxon>Bacillati</taxon>
        <taxon>Actinomycetota</taxon>
        <taxon>Actinomycetes</taxon>
        <taxon>Micrococcales</taxon>
        <taxon>Micrococcaceae</taxon>
        <taxon>Nesterenkonia</taxon>
    </lineage>
</organism>
<evidence type="ECO:0000256" key="1">
    <source>
        <dbReference type="SAM" id="MobiDB-lite"/>
    </source>
</evidence>
<feature type="region of interest" description="Disordered" evidence="1">
    <location>
        <begin position="93"/>
        <end position="119"/>
    </location>
</feature>
<keyword evidence="2" id="KW-0472">Membrane</keyword>
<reference evidence="5" key="1">
    <citation type="journal article" date="2019" name="Int. J. Syst. Evol. Microbiol.">
        <title>The Global Catalogue of Microorganisms (GCM) 10K type strain sequencing project: providing services to taxonomists for standard genome sequencing and annotation.</title>
        <authorList>
            <consortium name="The Broad Institute Genomics Platform"/>
            <consortium name="The Broad Institute Genome Sequencing Center for Infectious Disease"/>
            <person name="Wu L."/>
            <person name="Ma J."/>
        </authorList>
    </citation>
    <scope>NUCLEOTIDE SEQUENCE [LARGE SCALE GENOMIC DNA]</scope>
    <source>
        <strain evidence="5">JCM 11483</strain>
    </source>
</reference>
<feature type="domain" description="Thioredoxin-like fold" evidence="3">
    <location>
        <begin position="124"/>
        <end position="267"/>
    </location>
</feature>
<keyword evidence="2" id="KW-1133">Transmembrane helix</keyword>
<dbReference type="Gene3D" id="3.40.30.10">
    <property type="entry name" value="Glutaredoxin"/>
    <property type="match status" value="1"/>
</dbReference>
<evidence type="ECO:0000313" key="4">
    <source>
        <dbReference type="EMBL" id="GAA3288533.1"/>
    </source>
</evidence>
<dbReference type="RefSeq" id="WP_344722366.1">
    <property type="nucleotide sequence ID" value="NZ_BAAAYG010000018.1"/>
</dbReference>
<feature type="compositionally biased region" description="Gly residues" evidence="1">
    <location>
        <begin position="288"/>
        <end position="313"/>
    </location>
</feature>
<keyword evidence="2" id="KW-0812">Transmembrane</keyword>
<feature type="region of interest" description="Disordered" evidence="1">
    <location>
        <begin position="1"/>
        <end position="25"/>
    </location>
</feature>
<evidence type="ECO:0000256" key="2">
    <source>
        <dbReference type="SAM" id="Phobius"/>
    </source>
</evidence>
<dbReference type="InterPro" id="IPR036249">
    <property type="entry name" value="Thioredoxin-like_sf"/>
</dbReference>
<comment type="caution">
    <text evidence="4">The sequence shown here is derived from an EMBL/GenBank/DDBJ whole genome shotgun (WGS) entry which is preliminary data.</text>
</comment>
<proteinExistence type="predicted"/>
<keyword evidence="5" id="KW-1185">Reference proteome</keyword>
<evidence type="ECO:0000259" key="3">
    <source>
        <dbReference type="Pfam" id="PF13462"/>
    </source>
</evidence>